<dbReference type="EMBL" id="JAJBZG010000002">
    <property type="protein sequence ID" value="MCB7480790.1"/>
    <property type="molecule type" value="Genomic_DNA"/>
</dbReference>
<feature type="signal peptide" evidence="2">
    <location>
        <begin position="1"/>
        <end position="25"/>
    </location>
</feature>
<proteinExistence type="predicted"/>
<evidence type="ECO:0000256" key="1">
    <source>
        <dbReference type="SAM" id="MobiDB-lite"/>
    </source>
</evidence>
<dbReference type="InterPro" id="IPR050904">
    <property type="entry name" value="Adhesion/Biosynth-related"/>
</dbReference>
<feature type="compositionally biased region" description="Acidic residues" evidence="1">
    <location>
        <begin position="45"/>
        <end position="58"/>
    </location>
</feature>
<evidence type="ECO:0000256" key="2">
    <source>
        <dbReference type="SAM" id="SignalP"/>
    </source>
</evidence>
<dbReference type="InterPro" id="IPR036378">
    <property type="entry name" value="FAS1_dom_sf"/>
</dbReference>
<feature type="domain" description="FAS1" evidence="3">
    <location>
        <begin position="201"/>
        <end position="343"/>
    </location>
</feature>
<keyword evidence="2" id="KW-0732">Signal</keyword>
<dbReference type="Pfam" id="PF02469">
    <property type="entry name" value="Fasciclin"/>
    <property type="match status" value="2"/>
</dbReference>
<gene>
    <name evidence="4" type="ORF">LGQ90_05870</name>
</gene>
<dbReference type="FunFam" id="2.30.180.10:FF:000032">
    <property type="entry name" value="Fasciclin domain-containing protein, putative"/>
    <property type="match status" value="2"/>
</dbReference>
<dbReference type="Gene3D" id="2.30.180.10">
    <property type="entry name" value="FAS1 domain"/>
    <property type="match status" value="2"/>
</dbReference>
<feature type="region of interest" description="Disordered" evidence="1">
    <location>
        <begin position="30"/>
        <end position="60"/>
    </location>
</feature>
<dbReference type="SMART" id="SM00554">
    <property type="entry name" value="FAS1"/>
    <property type="match status" value="2"/>
</dbReference>
<feature type="chain" id="PRO_5040832934" evidence="2">
    <location>
        <begin position="26"/>
        <end position="348"/>
    </location>
</feature>
<dbReference type="PROSITE" id="PS50213">
    <property type="entry name" value="FAS1"/>
    <property type="match status" value="2"/>
</dbReference>
<sequence>MNFILKNAKLTFLALLISFSFSACSEDDLFDPGGETGTVTPEPTPDPDPDPDPDDDGTAESNTIVDFVNSNDDYSSLGAALEAADLIETLDGDTEFTVFAPNNAAFDAFLEANGFATLEDVPTDLLTLVLMNHVQTGIVMSSDLSTGYIESMAEAGPDGENVSLYVDTSDGVVLNGMSTVTSADNEVDNGVIHAVDAVIGLPDVTTFATADPTFSSLATALTREELVTTLQSTDAPAPFTIFAPTDDAFTALLEDLEAESLDDIDSATLTSVLQYHVITEDYVTSDELTDGMVVTTLQGEDITINVDGDGNVSITDVNDGISTVVAADVQATNGVIHAIDMVLLPTLE</sequence>
<comment type="caution">
    <text evidence="4">The sequence shown here is derived from an EMBL/GenBank/DDBJ whole genome shotgun (WGS) entry which is preliminary data.</text>
</comment>
<dbReference type="PANTHER" id="PTHR10900">
    <property type="entry name" value="PERIOSTIN-RELATED"/>
    <property type="match status" value="1"/>
</dbReference>
<dbReference type="PROSITE" id="PS51257">
    <property type="entry name" value="PROKAR_LIPOPROTEIN"/>
    <property type="match status" value="1"/>
</dbReference>
<dbReference type="Proteomes" id="UP001139414">
    <property type="component" value="Unassembled WGS sequence"/>
</dbReference>
<dbReference type="GO" id="GO:0005615">
    <property type="term" value="C:extracellular space"/>
    <property type="evidence" value="ECO:0007669"/>
    <property type="project" value="TreeGrafter"/>
</dbReference>
<reference evidence="4" key="1">
    <citation type="submission" date="2021-10" db="EMBL/GenBank/DDBJ databases">
        <title>Gramella sp. ASW11-100T, isolated from marine sediment.</title>
        <authorList>
            <person name="Xia C."/>
        </authorList>
    </citation>
    <scope>NUCLEOTIDE SEQUENCE</scope>
    <source>
        <strain evidence="4">ASW11-100</strain>
    </source>
</reference>
<organism evidence="4 5">
    <name type="scientific">Christiangramia sediminis</name>
    <dbReference type="NCBI Taxonomy" id="2881336"/>
    <lineage>
        <taxon>Bacteria</taxon>
        <taxon>Pseudomonadati</taxon>
        <taxon>Bacteroidota</taxon>
        <taxon>Flavobacteriia</taxon>
        <taxon>Flavobacteriales</taxon>
        <taxon>Flavobacteriaceae</taxon>
        <taxon>Christiangramia</taxon>
    </lineage>
</organism>
<dbReference type="InterPro" id="IPR000782">
    <property type="entry name" value="FAS1_domain"/>
</dbReference>
<protein>
    <submittedName>
        <fullName evidence="4">Fasciclin domain-containing protein</fullName>
    </submittedName>
</protein>
<feature type="domain" description="FAS1" evidence="3">
    <location>
        <begin position="61"/>
        <end position="199"/>
    </location>
</feature>
<dbReference type="SUPFAM" id="SSF82153">
    <property type="entry name" value="FAS1 domain"/>
    <property type="match status" value="2"/>
</dbReference>
<feature type="compositionally biased region" description="Low complexity" evidence="1">
    <location>
        <begin position="31"/>
        <end position="41"/>
    </location>
</feature>
<accession>A0A9X1LI31</accession>
<dbReference type="PANTHER" id="PTHR10900:SF77">
    <property type="entry name" value="FI19380P1"/>
    <property type="match status" value="1"/>
</dbReference>
<keyword evidence="5" id="KW-1185">Reference proteome</keyword>
<name>A0A9X1LI31_9FLAO</name>
<evidence type="ECO:0000313" key="4">
    <source>
        <dbReference type="EMBL" id="MCB7480790.1"/>
    </source>
</evidence>
<dbReference type="AlphaFoldDB" id="A0A9X1LI31"/>
<evidence type="ECO:0000313" key="5">
    <source>
        <dbReference type="Proteomes" id="UP001139414"/>
    </source>
</evidence>
<evidence type="ECO:0000259" key="3">
    <source>
        <dbReference type="PROSITE" id="PS50213"/>
    </source>
</evidence>
<dbReference type="RefSeq" id="WP_229339142.1">
    <property type="nucleotide sequence ID" value="NZ_JAJBZG010000002.1"/>
</dbReference>